<keyword evidence="3 11" id="KW-0689">Ribosomal protein</keyword>
<evidence type="ECO:0000256" key="8">
    <source>
        <dbReference type="SAM" id="MobiDB-lite"/>
    </source>
</evidence>
<reference evidence="11" key="1">
    <citation type="journal article" date="2018" name="Mol. Biol. Evol.">
        <title>Broad Genomic Sampling Reveals a Smut Pathogenic Ancestry of the Fungal Clade Ustilaginomycotina.</title>
        <authorList>
            <person name="Kijpornyongpan T."/>
            <person name="Mondo S.J."/>
            <person name="Barry K."/>
            <person name="Sandor L."/>
            <person name="Lee J."/>
            <person name="Lipzen A."/>
            <person name="Pangilinan J."/>
            <person name="LaButti K."/>
            <person name="Hainaut M."/>
            <person name="Henrissat B."/>
            <person name="Grigoriev I.V."/>
            <person name="Spatafora J.W."/>
            <person name="Aime M.C."/>
        </authorList>
    </citation>
    <scope>NUCLEOTIDE SEQUENCE [LARGE SCALE GENOMIC DNA]</scope>
    <source>
        <strain evidence="11">MCA 4198</strain>
    </source>
</reference>
<evidence type="ECO:0000313" key="12">
    <source>
        <dbReference type="Proteomes" id="UP000245768"/>
    </source>
</evidence>
<feature type="domain" description="Large ribosomal subunit protein uL2 RNA-binding" evidence="10">
    <location>
        <begin position="173"/>
        <end position="249"/>
    </location>
</feature>
<dbReference type="InParanoid" id="A0A316YWU4"/>
<dbReference type="SUPFAM" id="SSF50249">
    <property type="entry name" value="Nucleic acid-binding proteins"/>
    <property type="match status" value="1"/>
</dbReference>
<dbReference type="STRING" id="215250.A0A316YWU4"/>
<evidence type="ECO:0000256" key="5">
    <source>
        <dbReference type="ARBA" id="ARBA00023274"/>
    </source>
</evidence>
<protein>
    <recommendedName>
        <fullName evidence="7">Large ribosomal subunit protein uL2m</fullName>
    </recommendedName>
</protein>
<feature type="region of interest" description="Disordered" evidence="8">
    <location>
        <begin position="427"/>
        <end position="488"/>
    </location>
</feature>
<feature type="domain" description="Large ribosomal subunit protein uL2 C-terminal" evidence="9">
    <location>
        <begin position="287"/>
        <end position="455"/>
    </location>
</feature>
<name>A0A316YWU4_9BASI</name>
<comment type="subcellular location">
    <subcellularLocation>
        <location evidence="1">Mitochondrion</location>
    </subcellularLocation>
</comment>
<dbReference type="Gene3D" id="2.40.50.140">
    <property type="entry name" value="Nucleic acid-binding proteins"/>
    <property type="match status" value="1"/>
</dbReference>
<dbReference type="InterPro" id="IPR022669">
    <property type="entry name" value="Ribosomal_uL2_C"/>
</dbReference>
<dbReference type="InterPro" id="IPR014726">
    <property type="entry name" value="Ribosomal_uL2_dom3"/>
</dbReference>
<dbReference type="GO" id="GO:0005762">
    <property type="term" value="C:mitochondrial large ribosomal subunit"/>
    <property type="evidence" value="ECO:0007669"/>
    <property type="project" value="TreeGrafter"/>
</dbReference>
<evidence type="ECO:0000256" key="4">
    <source>
        <dbReference type="ARBA" id="ARBA00023128"/>
    </source>
</evidence>
<dbReference type="AlphaFoldDB" id="A0A316YWU4"/>
<sequence>MWQATLRHAATSGAVLSPRQTFGRATAGSGVRTLSGTAATAARLASSSQVVVGVNNGPFPVSTSVPSPPSSPSVLGASEQAAALLGPISRRERRAAQKERRKEALKRKAGQSIFARMGVSSEKVSPYVRKDRQFKTFKPLTPSLRWVRTALNPHLHKGGPERGLTVAKRAKGGRNHHGRLTVRGVGGGHRRRIRMVDFERSKPGEQKVLRIEYDPGRSAHIALIEHQSTKVKSYILAPEGLREGDVVQSYRHYALGQSDAVGSGDLADSGNSANSSLNLGIFRTKAIKPGNVLPLKMIPIGTTIHAISLMPEGPAKLVRSAGAYGQLVAFVNRSKAKPTAASADDDANPSPEALMLEERAEAEAAASSSAPKTHAQVKLQSGEVRLVLAGCCATIGRVSNADHEHERLGKAGRSRWLGRRPKVRGVAMNAVDHPHGGGRGKSKSNMHPRSIYGQKTKGPRTRKPGTKNGNQMVVRERPRRNGKRAGKP</sequence>
<dbReference type="FunFam" id="2.40.50.140:FF:000128">
    <property type="entry name" value="50S ribosomal protein L2"/>
    <property type="match status" value="1"/>
</dbReference>
<keyword evidence="5" id="KW-0687">Ribonucleoprotein</keyword>
<dbReference type="PROSITE" id="PS00467">
    <property type="entry name" value="RIBOSOMAL_L2"/>
    <property type="match status" value="1"/>
</dbReference>
<dbReference type="EMBL" id="KZ819635">
    <property type="protein sequence ID" value="PWN92265.1"/>
    <property type="molecule type" value="Genomic_DNA"/>
</dbReference>
<gene>
    <name evidence="11" type="ORF">FA10DRAFT_266056</name>
</gene>
<evidence type="ECO:0000313" key="11">
    <source>
        <dbReference type="EMBL" id="PWN92265.1"/>
    </source>
</evidence>
<dbReference type="InterPro" id="IPR022666">
    <property type="entry name" value="Ribosomal_uL2_RNA-bd_dom"/>
</dbReference>
<dbReference type="RefSeq" id="XP_025379463.1">
    <property type="nucleotide sequence ID" value="XM_025521335.1"/>
</dbReference>
<dbReference type="GeneID" id="37043251"/>
<feature type="region of interest" description="Disordered" evidence="8">
    <location>
        <begin position="90"/>
        <end position="109"/>
    </location>
</feature>
<dbReference type="SMART" id="SM01383">
    <property type="entry name" value="Ribosomal_L2"/>
    <property type="match status" value="1"/>
</dbReference>
<dbReference type="Gene3D" id="4.10.950.10">
    <property type="entry name" value="Ribosomal protein L2, domain 3"/>
    <property type="match status" value="1"/>
</dbReference>
<evidence type="ECO:0000259" key="10">
    <source>
        <dbReference type="SMART" id="SM01383"/>
    </source>
</evidence>
<evidence type="ECO:0000256" key="7">
    <source>
        <dbReference type="ARBA" id="ARBA00069872"/>
    </source>
</evidence>
<dbReference type="SUPFAM" id="SSF50104">
    <property type="entry name" value="Translation proteins SH3-like domain"/>
    <property type="match status" value="2"/>
</dbReference>
<evidence type="ECO:0000256" key="3">
    <source>
        <dbReference type="ARBA" id="ARBA00022980"/>
    </source>
</evidence>
<dbReference type="GO" id="GO:0003735">
    <property type="term" value="F:structural constituent of ribosome"/>
    <property type="evidence" value="ECO:0007669"/>
    <property type="project" value="InterPro"/>
</dbReference>
<dbReference type="FunCoup" id="A0A316YWU4">
    <property type="interactions" value="104"/>
</dbReference>
<dbReference type="InterPro" id="IPR008991">
    <property type="entry name" value="Translation_prot_SH3-like_sf"/>
</dbReference>
<proteinExistence type="inferred from homology"/>
<dbReference type="OrthoDB" id="268576at2759"/>
<evidence type="ECO:0000256" key="1">
    <source>
        <dbReference type="ARBA" id="ARBA00004173"/>
    </source>
</evidence>
<evidence type="ECO:0000256" key="6">
    <source>
        <dbReference type="ARBA" id="ARBA00037226"/>
    </source>
</evidence>
<dbReference type="Proteomes" id="UP000245768">
    <property type="component" value="Unassembled WGS sequence"/>
</dbReference>
<dbReference type="InterPro" id="IPR002171">
    <property type="entry name" value="Ribosomal_uL2"/>
</dbReference>
<evidence type="ECO:0000259" key="9">
    <source>
        <dbReference type="SMART" id="SM01382"/>
    </source>
</evidence>
<dbReference type="Pfam" id="PF00181">
    <property type="entry name" value="Ribosomal_L2_N"/>
    <property type="match status" value="1"/>
</dbReference>
<feature type="compositionally biased region" description="Basic residues" evidence="8">
    <location>
        <begin position="436"/>
        <end position="446"/>
    </location>
</feature>
<comment type="function">
    <text evidence="6">Component of the mitochondrial ribosome (mitoribosome), a dedicated translation machinery responsible for the synthesis of mitochondrial genome-encoded proteins, including at least some of the essential transmembrane subunits of the mitochondrial respiratory chain. The mitoribosomes are attached to the mitochondrial inner membrane and translation products are cotranslationally integrated into the membrane.</text>
</comment>
<dbReference type="Gene3D" id="2.30.30.30">
    <property type="match status" value="1"/>
</dbReference>
<dbReference type="InterPro" id="IPR012340">
    <property type="entry name" value="NA-bd_OB-fold"/>
</dbReference>
<dbReference type="InterPro" id="IPR022671">
    <property type="entry name" value="Ribosomal_uL2_CS"/>
</dbReference>
<dbReference type="PANTHER" id="PTHR13691">
    <property type="entry name" value="RIBOSOMAL PROTEIN L2"/>
    <property type="match status" value="1"/>
</dbReference>
<dbReference type="GO" id="GO:0003723">
    <property type="term" value="F:RNA binding"/>
    <property type="evidence" value="ECO:0007669"/>
    <property type="project" value="TreeGrafter"/>
</dbReference>
<keyword evidence="12" id="KW-1185">Reference proteome</keyword>
<accession>A0A316YWU4</accession>
<dbReference type="Pfam" id="PF03947">
    <property type="entry name" value="Ribosomal_L2_C"/>
    <property type="match status" value="2"/>
</dbReference>
<dbReference type="GO" id="GO:0032543">
    <property type="term" value="P:mitochondrial translation"/>
    <property type="evidence" value="ECO:0007669"/>
    <property type="project" value="TreeGrafter"/>
</dbReference>
<dbReference type="PANTHER" id="PTHR13691:SF5">
    <property type="entry name" value="LARGE RIBOSOMAL SUBUNIT PROTEIN UL2M"/>
    <property type="match status" value="1"/>
</dbReference>
<comment type="similarity">
    <text evidence="2">Belongs to the universal ribosomal protein uL2 family.</text>
</comment>
<dbReference type="SMART" id="SM01382">
    <property type="entry name" value="Ribosomal_L2_C"/>
    <property type="match status" value="1"/>
</dbReference>
<organism evidence="11 12">
    <name type="scientific">Acaromyces ingoldii</name>
    <dbReference type="NCBI Taxonomy" id="215250"/>
    <lineage>
        <taxon>Eukaryota</taxon>
        <taxon>Fungi</taxon>
        <taxon>Dikarya</taxon>
        <taxon>Basidiomycota</taxon>
        <taxon>Ustilaginomycotina</taxon>
        <taxon>Exobasidiomycetes</taxon>
        <taxon>Exobasidiales</taxon>
        <taxon>Cryptobasidiaceae</taxon>
        <taxon>Acaromyces</taxon>
    </lineage>
</organism>
<evidence type="ECO:0000256" key="2">
    <source>
        <dbReference type="ARBA" id="ARBA00005636"/>
    </source>
</evidence>
<dbReference type="FunFam" id="4.10.950.10:FF:000001">
    <property type="entry name" value="50S ribosomal protein L2"/>
    <property type="match status" value="1"/>
</dbReference>
<keyword evidence="4" id="KW-0496">Mitochondrion</keyword>
<feature type="compositionally biased region" description="Basic residues" evidence="8">
    <location>
        <begin position="477"/>
        <end position="488"/>
    </location>
</feature>
<dbReference type="InterPro" id="IPR014722">
    <property type="entry name" value="Rib_uL2_dom2"/>
</dbReference>